<dbReference type="AlphaFoldDB" id="A0A811UDJ7"/>
<name>A0A811UDJ7_CERCA</name>
<keyword evidence="2" id="KW-1185">Reference proteome</keyword>
<accession>A0A811UDJ7</accession>
<comment type="caution">
    <text evidence="1">The sequence shown here is derived from an EMBL/GenBank/DDBJ whole genome shotgun (WGS) entry which is preliminary data.</text>
</comment>
<dbReference type="OrthoDB" id="202825at2759"/>
<reference evidence="1" key="1">
    <citation type="submission" date="2020-11" db="EMBL/GenBank/DDBJ databases">
        <authorList>
            <person name="Whitehead M."/>
        </authorList>
    </citation>
    <scope>NUCLEOTIDE SEQUENCE</scope>
    <source>
        <strain evidence="1">EGII</strain>
    </source>
</reference>
<dbReference type="EMBL" id="CAJHJT010000001">
    <property type="protein sequence ID" value="CAD6995555.1"/>
    <property type="molecule type" value="Genomic_DNA"/>
</dbReference>
<protein>
    <submittedName>
        <fullName evidence="1">(Mediterranean fruit fly) hypothetical protein</fullName>
    </submittedName>
</protein>
<proteinExistence type="predicted"/>
<evidence type="ECO:0000313" key="1">
    <source>
        <dbReference type="EMBL" id="CAD6995555.1"/>
    </source>
</evidence>
<dbReference type="Proteomes" id="UP000606786">
    <property type="component" value="Unassembled WGS sequence"/>
</dbReference>
<gene>
    <name evidence="1" type="ORF">CCAP1982_LOCUS4266</name>
</gene>
<evidence type="ECO:0000313" key="2">
    <source>
        <dbReference type="Proteomes" id="UP000606786"/>
    </source>
</evidence>
<sequence length="118" mass="13905">MNLKNSKFFRRIQELRRLSKDKLRKEKNRGVHIDYELENALKERNGDCVRSTQRQSFKDNGNFEQEKYESLENNEKIDDISNGLIQLNNVCFRLKCACAAKPSPIRDEQPILPFKSNT</sequence>
<organism evidence="1 2">
    <name type="scientific">Ceratitis capitata</name>
    <name type="common">Mediterranean fruit fly</name>
    <name type="synonym">Tephritis capitata</name>
    <dbReference type="NCBI Taxonomy" id="7213"/>
    <lineage>
        <taxon>Eukaryota</taxon>
        <taxon>Metazoa</taxon>
        <taxon>Ecdysozoa</taxon>
        <taxon>Arthropoda</taxon>
        <taxon>Hexapoda</taxon>
        <taxon>Insecta</taxon>
        <taxon>Pterygota</taxon>
        <taxon>Neoptera</taxon>
        <taxon>Endopterygota</taxon>
        <taxon>Diptera</taxon>
        <taxon>Brachycera</taxon>
        <taxon>Muscomorpha</taxon>
        <taxon>Tephritoidea</taxon>
        <taxon>Tephritidae</taxon>
        <taxon>Ceratitis</taxon>
        <taxon>Ceratitis</taxon>
    </lineage>
</organism>